<accession>A0AA47EIL6</accession>
<dbReference type="RefSeq" id="WP_216119656.1">
    <property type="nucleotide sequence ID" value="NZ_CP086239.1"/>
</dbReference>
<name>A0AA47EIL6_9CLOT</name>
<dbReference type="AlphaFoldDB" id="A0AA47EIL6"/>
<dbReference type="EMBL" id="CP086239">
    <property type="protein sequence ID" value="WAG60887.1"/>
    <property type="molecule type" value="Genomic_DNA"/>
</dbReference>
<reference evidence="1" key="1">
    <citation type="submission" date="2021-11" db="EMBL/GenBank/DDBJ databases">
        <title>Clostridia strains as spoilage organisms.</title>
        <authorList>
            <person name="Wambui J."/>
            <person name="Stevens M.J.A."/>
            <person name="Stephan R."/>
        </authorList>
    </citation>
    <scope>NUCLEOTIDE SEQUENCE</scope>
    <source>
        <strain evidence="1">CF009</strain>
    </source>
</reference>
<dbReference type="Proteomes" id="UP001164733">
    <property type="component" value="Chromosome"/>
</dbReference>
<sequence length="101" mass="11466">MKNLTELNEYCIENLGMELLSMEEKDITTVKEVITSALRDIKTEKSCKDNIKSMLEMIESLKEFADFNCLYIVDCMSGGTFGQGFVIIDSKGDYKGFVRTI</sequence>
<evidence type="ECO:0000313" key="1">
    <source>
        <dbReference type="EMBL" id="WAG60887.1"/>
    </source>
</evidence>
<organism evidence="1 2">
    <name type="scientific">Clostridium estertheticum</name>
    <dbReference type="NCBI Taxonomy" id="238834"/>
    <lineage>
        <taxon>Bacteria</taxon>
        <taxon>Bacillati</taxon>
        <taxon>Bacillota</taxon>
        <taxon>Clostridia</taxon>
        <taxon>Eubacteriales</taxon>
        <taxon>Clostridiaceae</taxon>
        <taxon>Clostridium</taxon>
    </lineage>
</organism>
<proteinExistence type="predicted"/>
<evidence type="ECO:0000313" key="2">
    <source>
        <dbReference type="Proteomes" id="UP001164733"/>
    </source>
</evidence>
<gene>
    <name evidence="1" type="ORF">LL038_01145</name>
</gene>
<protein>
    <submittedName>
        <fullName evidence="1">Uncharacterized protein</fullName>
    </submittedName>
</protein>